<keyword evidence="5 10" id="KW-0418">Kinase</keyword>
<evidence type="ECO:0000256" key="4">
    <source>
        <dbReference type="ARBA" id="ARBA00022741"/>
    </source>
</evidence>
<keyword evidence="8" id="KW-0812">Transmembrane</keyword>
<evidence type="ECO:0000256" key="6">
    <source>
        <dbReference type="ARBA" id="ARBA00022840"/>
    </source>
</evidence>
<sequence>MSWDGDGVLAGRYRRLGRIGQGGMGSVWRAHDIDLDRAVAVKELLVPEQVTDQERLDWYARMEREARAAARLRHPGIVTVHDRVMGEDGRPWIVMELIEGRSLGDVLAEQGALPPRQVAMIGLAMLDALSAAHAQGVVHRDVKPANVLLEGDRVLLTDFGIAALEGDATITRSGMVLGTPAYMSPEQVEGKPVAPASDLWSLAATLYAAVEGRRPFEGPSHGAVFVAIATRQPPAPRCGGPLAQALNGLLRKNPDERLHPAQVRDLFNAALAPTTGSNPGTVVDPTAVTGTGESATDVGPRSSHGPLRTLLLRASPSDVPLQRSQLLLVRAALVCTALSMLTYLVGPWPGPGNTRTLHFYSPETLIILPLPWITAFILLCVMWFRPARPTLVVGVVFAILNGLHLEALVVYSYQNNRTAEAIDPNDAFELSWILGTLALMLAFTAVNPSLTGKVTSPPARHALITVAVLIEGMVALLWPGPVYELAGSGLDVLDASFLDDSLFHSFIFLVVVWIGVQSFLWSHRSRRARQH</sequence>
<feature type="transmembrane region" description="Helical" evidence="8">
    <location>
        <begin position="462"/>
        <end position="481"/>
    </location>
</feature>
<dbReference type="GO" id="GO:0004674">
    <property type="term" value="F:protein serine/threonine kinase activity"/>
    <property type="evidence" value="ECO:0007669"/>
    <property type="project" value="UniProtKB-KW"/>
</dbReference>
<dbReference type="PROSITE" id="PS00108">
    <property type="entry name" value="PROTEIN_KINASE_ST"/>
    <property type="match status" value="1"/>
</dbReference>
<dbReference type="SUPFAM" id="SSF56112">
    <property type="entry name" value="Protein kinase-like (PK-like)"/>
    <property type="match status" value="1"/>
</dbReference>
<proteinExistence type="predicted"/>
<evidence type="ECO:0000256" key="1">
    <source>
        <dbReference type="ARBA" id="ARBA00012513"/>
    </source>
</evidence>
<evidence type="ECO:0000256" key="5">
    <source>
        <dbReference type="ARBA" id="ARBA00022777"/>
    </source>
</evidence>
<gene>
    <name evidence="10" type="ORF">G3I70_15105</name>
</gene>
<evidence type="ECO:0000313" key="11">
    <source>
        <dbReference type="Proteomes" id="UP000475532"/>
    </source>
</evidence>
<keyword evidence="6 7" id="KW-0067">ATP-binding</keyword>
<dbReference type="EMBL" id="JAAGLI010000378">
    <property type="protein sequence ID" value="NEA23810.1"/>
    <property type="molecule type" value="Genomic_DNA"/>
</dbReference>
<dbReference type="AlphaFoldDB" id="A0A6L9QEH4"/>
<dbReference type="InterPro" id="IPR008271">
    <property type="entry name" value="Ser/Thr_kinase_AS"/>
</dbReference>
<dbReference type="RefSeq" id="WP_163056510.1">
    <property type="nucleotide sequence ID" value="NZ_JAAGLI010000378.1"/>
</dbReference>
<reference evidence="10 11" key="1">
    <citation type="submission" date="2020-01" db="EMBL/GenBank/DDBJ databases">
        <title>Insect and environment-associated Actinomycetes.</title>
        <authorList>
            <person name="Currrie C."/>
            <person name="Chevrette M."/>
            <person name="Carlson C."/>
            <person name="Stubbendieck R."/>
            <person name="Wendt-Pienkowski E."/>
        </authorList>
    </citation>
    <scope>NUCLEOTIDE SEQUENCE [LARGE SCALE GENOMIC DNA]</scope>
    <source>
        <strain evidence="10 11">SID10258</strain>
    </source>
</reference>
<feature type="transmembrane region" description="Helical" evidence="8">
    <location>
        <begin position="431"/>
        <end position="450"/>
    </location>
</feature>
<name>A0A6L9QEH4_9ACTN</name>
<keyword evidence="2 10" id="KW-0723">Serine/threonine-protein kinase</keyword>
<feature type="domain" description="Protein kinase" evidence="9">
    <location>
        <begin position="13"/>
        <end position="271"/>
    </location>
</feature>
<dbReference type="InterPro" id="IPR000719">
    <property type="entry name" value="Prot_kinase_dom"/>
</dbReference>
<protein>
    <recommendedName>
        <fullName evidence="1">non-specific serine/threonine protein kinase</fullName>
        <ecNumber evidence="1">2.7.11.1</ecNumber>
    </recommendedName>
</protein>
<feature type="transmembrane region" description="Helical" evidence="8">
    <location>
        <begin position="501"/>
        <end position="521"/>
    </location>
</feature>
<dbReference type="SMART" id="SM00220">
    <property type="entry name" value="S_TKc"/>
    <property type="match status" value="1"/>
</dbReference>
<keyword evidence="3" id="KW-0808">Transferase</keyword>
<dbReference type="Pfam" id="PF00069">
    <property type="entry name" value="Pkinase"/>
    <property type="match status" value="1"/>
</dbReference>
<dbReference type="PROSITE" id="PS00107">
    <property type="entry name" value="PROTEIN_KINASE_ATP"/>
    <property type="match status" value="1"/>
</dbReference>
<dbReference type="InterPro" id="IPR017441">
    <property type="entry name" value="Protein_kinase_ATP_BS"/>
</dbReference>
<dbReference type="PANTHER" id="PTHR43289">
    <property type="entry name" value="MITOGEN-ACTIVATED PROTEIN KINASE KINASE KINASE 20-RELATED"/>
    <property type="match status" value="1"/>
</dbReference>
<dbReference type="Proteomes" id="UP000475532">
    <property type="component" value="Unassembled WGS sequence"/>
</dbReference>
<evidence type="ECO:0000313" key="10">
    <source>
        <dbReference type="EMBL" id="NEA23810.1"/>
    </source>
</evidence>
<keyword evidence="8" id="KW-0472">Membrane</keyword>
<evidence type="ECO:0000256" key="8">
    <source>
        <dbReference type="SAM" id="Phobius"/>
    </source>
</evidence>
<dbReference type="Gene3D" id="1.10.510.10">
    <property type="entry name" value="Transferase(Phosphotransferase) domain 1"/>
    <property type="match status" value="1"/>
</dbReference>
<feature type="transmembrane region" description="Helical" evidence="8">
    <location>
        <begin position="327"/>
        <end position="345"/>
    </location>
</feature>
<organism evidence="10 11">
    <name type="scientific">Actinomadura bangladeshensis</name>
    <dbReference type="NCBI Taxonomy" id="453573"/>
    <lineage>
        <taxon>Bacteria</taxon>
        <taxon>Bacillati</taxon>
        <taxon>Actinomycetota</taxon>
        <taxon>Actinomycetes</taxon>
        <taxon>Streptosporangiales</taxon>
        <taxon>Thermomonosporaceae</taxon>
        <taxon>Actinomadura</taxon>
    </lineage>
</organism>
<dbReference type="InterPro" id="IPR011009">
    <property type="entry name" value="Kinase-like_dom_sf"/>
</dbReference>
<dbReference type="PANTHER" id="PTHR43289:SF6">
    <property type="entry name" value="SERINE_THREONINE-PROTEIN KINASE NEKL-3"/>
    <property type="match status" value="1"/>
</dbReference>
<dbReference type="Gene3D" id="3.30.200.20">
    <property type="entry name" value="Phosphorylase Kinase, domain 1"/>
    <property type="match status" value="1"/>
</dbReference>
<evidence type="ECO:0000256" key="3">
    <source>
        <dbReference type="ARBA" id="ARBA00022679"/>
    </source>
</evidence>
<accession>A0A6L9QEH4</accession>
<feature type="transmembrane region" description="Helical" evidence="8">
    <location>
        <begin position="365"/>
        <end position="384"/>
    </location>
</feature>
<evidence type="ECO:0000256" key="2">
    <source>
        <dbReference type="ARBA" id="ARBA00022527"/>
    </source>
</evidence>
<dbReference type="EC" id="2.7.11.1" evidence="1"/>
<feature type="binding site" evidence="7">
    <location>
        <position position="42"/>
    </location>
    <ligand>
        <name>ATP</name>
        <dbReference type="ChEBI" id="CHEBI:30616"/>
    </ligand>
</feature>
<feature type="transmembrane region" description="Helical" evidence="8">
    <location>
        <begin position="391"/>
        <end position="411"/>
    </location>
</feature>
<comment type="caution">
    <text evidence="10">The sequence shown here is derived from an EMBL/GenBank/DDBJ whole genome shotgun (WGS) entry which is preliminary data.</text>
</comment>
<keyword evidence="4 7" id="KW-0547">Nucleotide-binding</keyword>
<dbReference type="CDD" id="cd14014">
    <property type="entry name" value="STKc_PknB_like"/>
    <property type="match status" value="1"/>
</dbReference>
<evidence type="ECO:0000256" key="7">
    <source>
        <dbReference type="PROSITE-ProRule" id="PRU10141"/>
    </source>
</evidence>
<dbReference type="PROSITE" id="PS50011">
    <property type="entry name" value="PROTEIN_KINASE_DOM"/>
    <property type="match status" value="1"/>
</dbReference>
<keyword evidence="8" id="KW-1133">Transmembrane helix</keyword>
<dbReference type="GO" id="GO:0005524">
    <property type="term" value="F:ATP binding"/>
    <property type="evidence" value="ECO:0007669"/>
    <property type="project" value="UniProtKB-UniRule"/>
</dbReference>
<evidence type="ECO:0000259" key="9">
    <source>
        <dbReference type="PROSITE" id="PS50011"/>
    </source>
</evidence>